<dbReference type="Gene3D" id="1.10.30.50">
    <property type="match status" value="1"/>
</dbReference>
<evidence type="ECO:0000313" key="4">
    <source>
        <dbReference type="Proteomes" id="UP000001935"/>
    </source>
</evidence>
<evidence type="ECO:0000313" key="3">
    <source>
        <dbReference type="EMBL" id="ABC83698.1"/>
    </source>
</evidence>
<dbReference type="EMBL" id="CP000251">
    <property type="protein sequence ID" value="ABC83698.1"/>
    <property type="molecule type" value="Genomic_DNA"/>
</dbReference>
<proteinExistence type="predicted"/>
<gene>
    <name evidence="3" type="ordered locus">Adeh_3934</name>
</gene>
<feature type="region of interest" description="Disordered" evidence="1">
    <location>
        <begin position="387"/>
        <end position="420"/>
    </location>
</feature>
<evidence type="ECO:0000259" key="2">
    <source>
        <dbReference type="SMART" id="SM00507"/>
    </source>
</evidence>
<dbReference type="CDD" id="cd00085">
    <property type="entry name" value="HNHc"/>
    <property type="match status" value="1"/>
</dbReference>
<organism evidence="3 4">
    <name type="scientific">Anaeromyxobacter dehalogenans (strain 2CP-C)</name>
    <dbReference type="NCBI Taxonomy" id="290397"/>
    <lineage>
        <taxon>Bacteria</taxon>
        <taxon>Pseudomonadati</taxon>
        <taxon>Myxococcota</taxon>
        <taxon>Myxococcia</taxon>
        <taxon>Myxococcales</taxon>
        <taxon>Cystobacterineae</taxon>
        <taxon>Anaeromyxobacteraceae</taxon>
        <taxon>Anaeromyxobacter</taxon>
    </lineage>
</organism>
<feature type="domain" description="HNH nuclease" evidence="2">
    <location>
        <begin position="296"/>
        <end position="353"/>
    </location>
</feature>
<sequence>MGRSSCVLRRAKLACDASSMDNATEFTKRLVELLRSERHAMAEFLVALAEFDRRGLWRQRGHTSLFSFLHRELKLSAGSAQLRKTAAELIQRYPAVEGALREGKLCLSSVCELAKVVTTDNCSEILPRFFGLSSRDAAAVAVSIRPVENPPRREIVVPVRSAAPVVASRDAAQAAPAQVISFHAHEVAPESCRSEPVPALLQPPFDPAPAPKSSSVDWLDGDQARMHLTVSKAFLKKLEAARDALSHSMPGASRETILEAALDELLAERDRRKGLTARPQMKPRPSTRPGRHIPAHVRREVWARDGGRCTFVLASGECCGSTHRLELDHIVPRACGGVSTVDNLRIRCKGHNLEEARRVFGDALVDAYAGTGGGRGAPLLGAAEAHRLTRSATPASSTGALPRRGSGGPPRNAAAAAGTS</sequence>
<dbReference type="STRING" id="290397.Adeh_3934"/>
<protein>
    <submittedName>
        <fullName evidence="3">HNH nuclease</fullName>
    </submittedName>
</protein>
<name>Q2IGI7_ANADE</name>
<dbReference type="SMART" id="SM00507">
    <property type="entry name" value="HNHc"/>
    <property type="match status" value="1"/>
</dbReference>
<accession>Q2IGI7</accession>
<evidence type="ECO:0000256" key="1">
    <source>
        <dbReference type="SAM" id="MobiDB-lite"/>
    </source>
</evidence>
<dbReference type="AlphaFoldDB" id="Q2IGI7"/>
<feature type="compositionally biased region" description="Low complexity" evidence="1">
    <location>
        <begin position="399"/>
        <end position="420"/>
    </location>
</feature>
<dbReference type="InterPro" id="IPR003615">
    <property type="entry name" value="HNH_nuc"/>
</dbReference>
<dbReference type="HOGENOM" id="CLU_055074_0_0_7"/>
<dbReference type="Proteomes" id="UP000001935">
    <property type="component" value="Chromosome"/>
</dbReference>
<reference evidence="3" key="1">
    <citation type="submission" date="2006-01" db="EMBL/GenBank/DDBJ databases">
        <title>Complete sequence of Anaeromyxobacter dehalogenans 2CP-C.</title>
        <authorList>
            <consortium name="US DOE Joint Genome Institute"/>
            <person name="Copeland A."/>
            <person name="Lucas S."/>
            <person name="Lapidus A."/>
            <person name="Barry K."/>
            <person name="Detter J.C."/>
            <person name="Glavina T."/>
            <person name="Hammon N."/>
            <person name="Israni S."/>
            <person name="Pitluck S."/>
            <person name="Brettin T."/>
            <person name="Bruce D."/>
            <person name="Han C."/>
            <person name="Tapia R."/>
            <person name="Gilna P."/>
            <person name="Kiss H."/>
            <person name="Schmutz J."/>
            <person name="Larimer F."/>
            <person name="Land M."/>
            <person name="Kyrpides N."/>
            <person name="Anderson I."/>
            <person name="Sanford R.A."/>
            <person name="Ritalahti K.M."/>
            <person name="Thomas H.S."/>
            <person name="Kirby J.R."/>
            <person name="Zhulin I.B."/>
            <person name="Loeffler F.E."/>
            <person name="Richardson P."/>
        </authorList>
    </citation>
    <scope>NUCLEOTIDE SEQUENCE</scope>
    <source>
        <strain evidence="3">2CP-C</strain>
    </source>
</reference>
<dbReference type="KEGG" id="ade:Adeh_3934"/>
<dbReference type="eggNOG" id="COG1403">
    <property type="taxonomic scope" value="Bacteria"/>
</dbReference>